<evidence type="ECO:0000256" key="9">
    <source>
        <dbReference type="ARBA" id="ARBA00048816"/>
    </source>
</evidence>
<accession>A0A917HC85</accession>
<dbReference type="Gene3D" id="3.40.50.880">
    <property type="match status" value="1"/>
</dbReference>
<keyword evidence="14" id="KW-1185">Reference proteome</keyword>
<dbReference type="InterPro" id="IPR029062">
    <property type="entry name" value="Class_I_gatase-like"/>
</dbReference>
<evidence type="ECO:0000256" key="5">
    <source>
        <dbReference type="ARBA" id="ARBA00022741"/>
    </source>
</evidence>
<dbReference type="PRINTS" id="PR00097">
    <property type="entry name" value="ANTSNTHASEII"/>
</dbReference>
<keyword evidence="7 11" id="KW-0315">Glutamine amidotransferase</keyword>
<feature type="binding site" evidence="11">
    <location>
        <position position="335"/>
    </location>
    <ligand>
        <name>L-glutamine</name>
        <dbReference type="ChEBI" id="CHEBI:58359"/>
    </ligand>
</feature>
<dbReference type="InterPro" id="IPR050472">
    <property type="entry name" value="Anth_synth/Amidotransfase"/>
</dbReference>
<dbReference type="Proteomes" id="UP000647241">
    <property type="component" value="Unassembled WGS sequence"/>
</dbReference>
<name>A0A917HC85_9BACT</name>
<organism evidence="13 14">
    <name type="scientific">Edaphobacter dinghuensis</name>
    <dbReference type="NCBI Taxonomy" id="1560005"/>
    <lineage>
        <taxon>Bacteria</taxon>
        <taxon>Pseudomonadati</taxon>
        <taxon>Acidobacteriota</taxon>
        <taxon>Terriglobia</taxon>
        <taxon>Terriglobales</taxon>
        <taxon>Acidobacteriaceae</taxon>
        <taxon>Edaphobacter</taxon>
    </lineage>
</organism>
<evidence type="ECO:0000259" key="12">
    <source>
        <dbReference type="SMART" id="SM01097"/>
    </source>
</evidence>
<dbReference type="PANTHER" id="PTHR43418:SF7">
    <property type="entry name" value="CARBAMOYL-PHOSPHATE SYNTHASE SMALL CHAIN"/>
    <property type="match status" value="1"/>
</dbReference>
<comment type="caution">
    <text evidence="11">Lacks conserved residue(s) required for the propagation of feature annotation.</text>
</comment>
<dbReference type="NCBIfam" id="NF009475">
    <property type="entry name" value="PRK12838.1"/>
    <property type="match status" value="1"/>
</dbReference>
<dbReference type="GO" id="GO:0006526">
    <property type="term" value="P:L-arginine biosynthetic process"/>
    <property type="evidence" value="ECO:0007669"/>
    <property type="project" value="UniProtKB-UniRule"/>
</dbReference>
<evidence type="ECO:0000256" key="7">
    <source>
        <dbReference type="ARBA" id="ARBA00022962"/>
    </source>
</evidence>
<keyword evidence="6 11" id="KW-0067">ATP-binding</keyword>
<protein>
    <recommendedName>
        <fullName evidence="11">Carbamoyl phosphate synthase small chain</fullName>
        <ecNumber evidence="11">6.3.5.5</ecNumber>
    </recommendedName>
    <alternativeName>
        <fullName evidence="11">Carbamoyl phosphate synthetase glutamine chain</fullName>
    </alternativeName>
</protein>
<comment type="subunit">
    <text evidence="11">Composed of two chains; the small (or glutamine) chain promotes the hydrolysis of glutamine to ammonia, which is used by the large (or ammonia) chain to synthesize carbamoyl phosphate. Tetramer of heterodimers (alpha,beta)4.</text>
</comment>
<dbReference type="PRINTS" id="PR00096">
    <property type="entry name" value="GATASE"/>
</dbReference>
<dbReference type="EC" id="6.3.5.5" evidence="11"/>
<dbReference type="AlphaFoldDB" id="A0A917HC85"/>
<dbReference type="GO" id="GO:0044205">
    <property type="term" value="P:'de novo' UMP biosynthetic process"/>
    <property type="evidence" value="ECO:0007669"/>
    <property type="project" value="UniProtKB-UniRule"/>
</dbReference>
<dbReference type="EMBL" id="BMGT01000002">
    <property type="protein sequence ID" value="GGG74399.1"/>
    <property type="molecule type" value="Genomic_DNA"/>
</dbReference>
<feature type="binding site" evidence="11">
    <location>
        <position position="332"/>
    </location>
    <ligand>
        <name>L-glutamine</name>
        <dbReference type="ChEBI" id="CHEBI:58359"/>
    </ligand>
</feature>
<dbReference type="GO" id="GO:0005524">
    <property type="term" value="F:ATP binding"/>
    <property type="evidence" value="ECO:0007669"/>
    <property type="project" value="UniProtKB-UniRule"/>
</dbReference>
<feature type="region of interest" description="CPSase" evidence="11">
    <location>
        <begin position="1"/>
        <end position="212"/>
    </location>
</feature>
<feature type="binding site" evidence="11">
    <location>
        <position position="294"/>
    </location>
    <ligand>
        <name>L-glutamine</name>
        <dbReference type="ChEBI" id="CHEBI:58359"/>
    </ligand>
</feature>
<keyword evidence="11" id="KW-0028">Amino-acid biosynthesis</keyword>
<proteinExistence type="inferred from homology"/>
<dbReference type="GO" id="GO:0004088">
    <property type="term" value="F:carbamoyl-phosphate synthase (glutamine-hydrolyzing) activity"/>
    <property type="evidence" value="ECO:0007669"/>
    <property type="project" value="UniProtKB-UniRule"/>
</dbReference>
<comment type="caution">
    <text evidence="13">The sequence shown here is derived from an EMBL/GenBank/DDBJ whole genome shotgun (WGS) entry which is preliminary data.</text>
</comment>
<feature type="binding site" evidence="11">
    <location>
        <position position="291"/>
    </location>
    <ligand>
        <name>L-glutamine</name>
        <dbReference type="ChEBI" id="CHEBI:58359"/>
    </ligand>
</feature>
<evidence type="ECO:0000256" key="1">
    <source>
        <dbReference type="ARBA" id="ARBA00004812"/>
    </source>
</evidence>
<dbReference type="NCBIfam" id="TIGR01368">
    <property type="entry name" value="CPSaseIIsmall"/>
    <property type="match status" value="1"/>
</dbReference>
<feature type="binding site" evidence="11">
    <location>
        <position position="265"/>
    </location>
    <ligand>
        <name>L-glutamine</name>
        <dbReference type="ChEBI" id="CHEBI:58359"/>
    </ligand>
</feature>
<reference evidence="13" key="2">
    <citation type="submission" date="2020-09" db="EMBL/GenBank/DDBJ databases">
        <authorList>
            <person name="Sun Q."/>
            <person name="Zhou Y."/>
        </authorList>
    </citation>
    <scope>NUCLEOTIDE SEQUENCE</scope>
    <source>
        <strain evidence="13">CGMCC 1.12997</strain>
    </source>
</reference>
<feature type="domain" description="Carbamoyl-phosphate synthase small subunit N-terminal" evidence="12">
    <location>
        <begin position="22"/>
        <end position="152"/>
    </location>
</feature>
<dbReference type="InterPro" id="IPR017926">
    <property type="entry name" value="GATASE"/>
</dbReference>
<dbReference type="GO" id="GO:0006541">
    <property type="term" value="P:glutamine metabolic process"/>
    <property type="evidence" value="ECO:0007669"/>
    <property type="project" value="InterPro"/>
</dbReference>
<keyword evidence="11" id="KW-0055">Arginine biosynthesis</keyword>
<evidence type="ECO:0000256" key="3">
    <source>
        <dbReference type="ARBA" id="ARBA00007800"/>
    </source>
</evidence>
<dbReference type="CDD" id="cd01744">
    <property type="entry name" value="GATase1_CPSase"/>
    <property type="match status" value="1"/>
</dbReference>
<evidence type="ECO:0000313" key="13">
    <source>
        <dbReference type="EMBL" id="GGG74399.1"/>
    </source>
</evidence>
<feature type="active site" description="Nucleophile" evidence="11">
    <location>
        <position position="290"/>
    </location>
</feature>
<dbReference type="PROSITE" id="PS51273">
    <property type="entry name" value="GATASE_TYPE_1"/>
    <property type="match status" value="1"/>
</dbReference>
<comment type="catalytic activity">
    <reaction evidence="10 11">
        <text>L-glutamine + H2O = L-glutamate + NH4(+)</text>
        <dbReference type="Rhea" id="RHEA:15889"/>
        <dbReference type="ChEBI" id="CHEBI:15377"/>
        <dbReference type="ChEBI" id="CHEBI:28938"/>
        <dbReference type="ChEBI" id="CHEBI:29985"/>
        <dbReference type="ChEBI" id="CHEBI:58359"/>
    </reaction>
</comment>
<feature type="active site" evidence="11">
    <location>
        <position position="376"/>
    </location>
</feature>
<comment type="catalytic activity">
    <reaction evidence="9 11">
        <text>hydrogencarbonate + L-glutamine + 2 ATP + H2O = carbamoyl phosphate + L-glutamate + 2 ADP + phosphate + 2 H(+)</text>
        <dbReference type="Rhea" id="RHEA:18633"/>
        <dbReference type="ChEBI" id="CHEBI:15377"/>
        <dbReference type="ChEBI" id="CHEBI:15378"/>
        <dbReference type="ChEBI" id="CHEBI:17544"/>
        <dbReference type="ChEBI" id="CHEBI:29985"/>
        <dbReference type="ChEBI" id="CHEBI:30616"/>
        <dbReference type="ChEBI" id="CHEBI:43474"/>
        <dbReference type="ChEBI" id="CHEBI:58228"/>
        <dbReference type="ChEBI" id="CHEBI:58359"/>
        <dbReference type="ChEBI" id="CHEBI:456216"/>
        <dbReference type="EC" id="6.3.5.5"/>
    </reaction>
</comment>
<comment type="similarity">
    <text evidence="3 11">Belongs to the CarA family.</text>
</comment>
<feature type="active site" evidence="11">
    <location>
        <position position="374"/>
    </location>
</feature>
<keyword evidence="8 11" id="KW-0665">Pyrimidine biosynthesis</keyword>
<keyword evidence="5 11" id="KW-0547">Nucleotide-binding</keyword>
<evidence type="ECO:0000256" key="10">
    <source>
        <dbReference type="ARBA" id="ARBA00049285"/>
    </source>
</evidence>
<dbReference type="GO" id="GO:0006207">
    <property type="term" value="P:'de novo' pyrimidine nucleobase biosynthetic process"/>
    <property type="evidence" value="ECO:0007669"/>
    <property type="project" value="InterPro"/>
</dbReference>
<evidence type="ECO:0000256" key="2">
    <source>
        <dbReference type="ARBA" id="ARBA00005077"/>
    </source>
</evidence>
<dbReference type="SUPFAM" id="SSF52021">
    <property type="entry name" value="Carbamoyl phosphate synthetase, small subunit N-terminal domain"/>
    <property type="match status" value="1"/>
</dbReference>
<dbReference type="InterPro" id="IPR002474">
    <property type="entry name" value="CarbamoylP_synth_ssu_N"/>
</dbReference>
<dbReference type="FunFam" id="3.50.30.20:FF:000001">
    <property type="entry name" value="Carbamoyl-phosphate synthase small chain"/>
    <property type="match status" value="1"/>
</dbReference>
<dbReference type="Pfam" id="PF00117">
    <property type="entry name" value="GATase"/>
    <property type="match status" value="1"/>
</dbReference>
<dbReference type="InterPro" id="IPR006274">
    <property type="entry name" value="CarbamoylP_synth_ssu"/>
</dbReference>
<gene>
    <name evidence="11 13" type="primary">carA</name>
    <name evidence="13" type="ORF">GCM10011585_16280</name>
</gene>
<sequence>MGQIMPAKAVRIYKIHSSGEAMQAILALEDGRIFRGKSFGAQTERSGEVVFNTSLTGYQEIFTDPSYAGQIVVLTNPHIGNYGTTPHDAEATRPYIEGLVTREFSPISSNWRSTQVADEYLERYGVPVISDIDTRAVVRHLRANGVMRGVLASGENLDADALVAKARSIRKMDGTDLASVVTTKTTYKWDANEPKNQTGDTLLTPAENADGKQMHVVAYDFGIKENILRMLTRENCSVTVVPATTPAEEVLAMNPDGVFFSNGPGDPEPLEYAIENARKLQGKKPIFGICLGHQIFGLALGGKTYKLKFGHHGGNHPIMNHQTGKVEITAQNHNFNVDPDSLPANVERTHTNLNDHTLAGLKHKTDPMFSVQYHPEASPGPHDSHYLFRDFRKMMEEWKK</sequence>
<dbReference type="Gene3D" id="3.50.30.20">
    <property type="entry name" value="Carbamoyl-phosphate synthase small subunit, N-terminal domain"/>
    <property type="match status" value="1"/>
</dbReference>
<dbReference type="SUPFAM" id="SSF52317">
    <property type="entry name" value="Class I glutamine amidotransferase-like"/>
    <property type="match status" value="1"/>
</dbReference>
<dbReference type="Pfam" id="PF00988">
    <property type="entry name" value="CPSase_sm_chain"/>
    <property type="match status" value="1"/>
</dbReference>
<keyword evidence="4 11" id="KW-0436">Ligase</keyword>
<evidence type="ECO:0000313" key="14">
    <source>
        <dbReference type="Proteomes" id="UP000647241"/>
    </source>
</evidence>
<feature type="binding site" evidence="11">
    <location>
        <position position="263"/>
    </location>
    <ligand>
        <name>L-glutamine</name>
        <dbReference type="ChEBI" id="CHEBI:58359"/>
    </ligand>
</feature>
<dbReference type="InterPro" id="IPR035686">
    <property type="entry name" value="CPSase_GATase1"/>
</dbReference>
<reference evidence="13" key="1">
    <citation type="journal article" date="2014" name="Int. J. Syst. Evol. Microbiol.">
        <title>Complete genome sequence of Corynebacterium casei LMG S-19264T (=DSM 44701T), isolated from a smear-ripened cheese.</title>
        <authorList>
            <consortium name="US DOE Joint Genome Institute (JGI-PGF)"/>
            <person name="Walter F."/>
            <person name="Albersmeier A."/>
            <person name="Kalinowski J."/>
            <person name="Ruckert C."/>
        </authorList>
    </citation>
    <scope>NUCLEOTIDE SEQUENCE</scope>
    <source>
        <strain evidence="13">CGMCC 1.12997</strain>
    </source>
</reference>
<evidence type="ECO:0000256" key="6">
    <source>
        <dbReference type="ARBA" id="ARBA00022840"/>
    </source>
</evidence>
<feature type="binding site" evidence="11">
    <location>
        <position position="66"/>
    </location>
    <ligand>
        <name>L-glutamine</name>
        <dbReference type="ChEBI" id="CHEBI:58359"/>
    </ligand>
</feature>
<evidence type="ECO:0000256" key="11">
    <source>
        <dbReference type="HAMAP-Rule" id="MF_01209"/>
    </source>
</evidence>
<evidence type="ECO:0000256" key="8">
    <source>
        <dbReference type="ARBA" id="ARBA00022975"/>
    </source>
</evidence>
<comment type="function">
    <text evidence="11">Small subunit of the glutamine-dependent carbamoyl phosphate synthetase (CPSase). CPSase catalyzes the formation of carbamoyl phosphate from the ammonia moiety of glutamine, carbonate, and phosphate donated by ATP, constituting the first step of 2 biosynthetic pathways, one leading to arginine and/or urea and the other to pyrimidine nucleotides. The small subunit (glutamine amidotransferase) binds and cleaves glutamine to supply the large subunit with the substrate ammonia.</text>
</comment>
<dbReference type="SMART" id="SM01097">
    <property type="entry name" value="CPSase_sm_chain"/>
    <property type="match status" value="1"/>
</dbReference>
<comment type="pathway">
    <text evidence="1 11">Pyrimidine metabolism; UMP biosynthesis via de novo pathway; (S)-dihydroorotate from bicarbonate: step 1/3.</text>
</comment>
<dbReference type="PANTHER" id="PTHR43418">
    <property type="entry name" value="MULTIFUNCTIONAL TRYPTOPHAN BIOSYNTHESIS PROTEIN-RELATED"/>
    <property type="match status" value="1"/>
</dbReference>
<dbReference type="PRINTS" id="PR00099">
    <property type="entry name" value="CPSGATASE"/>
</dbReference>
<dbReference type="InterPro" id="IPR036480">
    <property type="entry name" value="CarbP_synth_ssu_N_sf"/>
</dbReference>
<evidence type="ECO:0000256" key="4">
    <source>
        <dbReference type="ARBA" id="ARBA00022598"/>
    </source>
</evidence>
<dbReference type="HAMAP" id="MF_01209">
    <property type="entry name" value="CPSase_S_chain"/>
    <property type="match status" value="1"/>
</dbReference>
<comment type="pathway">
    <text evidence="2 11">Amino-acid biosynthesis; L-arginine biosynthesis; carbamoyl phosphate from bicarbonate: step 1/1.</text>
</comment>